<dbReference type="InterPro" id="IPR001647">
    <property type="entry name" value="HTH_TetR"/>
</dbReference>
<dbReference type="Pfam" id="PF00440">
    <property type="entry name" value="TetR_N"/>
    <property type="match status" value="1"/>
</dbReference>
<organism evidence="7 8">
    <name type="scientific">Novosphingobium album</name>
    <name type="common">ex Liu et al. 2023</name>
    <dbReference type="NCBI Taxonomy" id="3031130"/>
    <lineage>
        <taxon>Bacteria</taxon>
        <taxon>Pseudomonadati</taxon>
        <taxon>Pseudomonadota</taxon>
        <taxon>Alphaproteobacteria</taxon>
        <taxon>Sphingomonadales</taxon>
        <taxon>Sphingomonadaceae</taxon>
        <taxon>Novosphingobium</taxon>
    </lineage>
</organism>
<dbReference type="PROSITE" id="PS50977">
    <property type="entry name" value="HTH_TETR_2"/>
    <property type="match status" value="1"/>
</dbReference>
<gene>
    <name evidence="7" type="ORF">PYV00_18095</name>
</gene>
<evidence type="ECO:0000256" key="1">
    <source>
        <dbReference type="ARBA" id="ARBA00022491"/>
    </source>
</evidence>
<dbReference type="Gene3D" id="1.10.357.10">
    <property type="entry name" value="Tetracycline Repressor, domain 2"/>
    <property type="match status" value="1"/>
</dbReference>
<evidence type="ECO:0000256" key="2">
    <source>
        <dbReference type="ARBA" id="ARBA00023015"/>
    </source>
</evidence>
<sequence length="233" mass="26086">MAERGSKARAGRNARSGNVAGADRRDLILAAASRRFAEFGFGATTVRQIADDVHVLSGSLYHHFATKEEILDEIVREAALEQRDRSLRIAALAAGAEQKLVTLVQEDLRALTRRLEAYTIIFNERKFFRRSADFAYLMQARKAAYDAWVAILEEGIAEGVFRPDIDRYLTISTIMRMLTNGADWFMHEDGSPIDAMAHYSLDALCDFYVGFVLRSIRAAGRGDEAIPRPLVLD</sequence>
<dbReference type="PRINTS" id="PR00455">
    <property type="entry name" value="HTHTETR"/>
</dbReference>
<keyword evidence="2" id="KW-0805">Transcription regulation</keyword>
<evidence type="ECO:0000256" key="4">
    <source>
        <dbReference type="ARBA" id="ARBA00023163"/>
    </source>
</evidence>
<keyword evidence="1" id="KW-0678">Repressor</keyword>
<proteinExistence type="predicted"/>
<dbReference type="Proteomes" id="UP001216253">
    <property type="component" value="Unassembled WGS sequence"/>
</dbReference>
<evidence type="ECO:0000256" key="3">
    <source>
        <dbReference type="ARBA" id="ARBA00023125"/>
    </source>
</evidence>
<keyword evidence="8" id="KW-1185">Reference proteome</keyword>
<dbReference type="SUPFAM" id="SSF46689">
    <property type="entry name" value="Homeodomain-like"/>
    <property type="match status" value="1"/>
</dbReference>
<accession>A0ABT5WUN4</accession>
<name>A0ABT5WUN4_9SPHN</name>
<dbReference type="Gene3D" id="1.10.10.60">
    <property type="entry name" value="Homeodomain-like"/>
    <property type="match status" value="1"/>
</dbReference>
<dbReference type="EMBL" id="JARESE010000062">
    <property type="protein sequence ID" value="MDE8653615.1"/>
    <property type="molecule type" value="Genomic_DNA"/>
</dbReference>
<dbReference type="InterPro" id="IPR009057">
    <property type="entry name" value="Homeodomain-like_sf"/>
</dbReference>
<comment type="caution">
    <text evidence="7">The sequence shown here is derived from an EMBL/GenBank/DDBJ whole genome shotgun (WGS) entry which is preliminary data.</text>
</comment>
<dbReference type="InterPro" id="IPR041490">
    <property type="entry name" value="KstR2_TetR_C"/>
</dbReference>
<reference evidence="7 8" key="1">
    <citation type="submission" date="2023-03" db="EMBL/GenBank/DDBJ databases">
        <title>NovoSphingobium album sp. nov. isolated from polycyclic aromatic hydrocarbons- and heavy-metal polluted soil.</title>
        <authorList>
            <person name="Liu Z."/>
            <person name="Wang K."/>
        </authorList>
    </citation>
    <scope>NUCLEOTIDE SEQUENCE [LARGE SCALE GENOMIC DNA]</scope>
    <source>
        <strain evidence="7 8">H3SJ31-1</strain>
    </source>
</reference>
<evidence type="ECO:0000256" key="5">
    <source>
        <dbReference type="PROSITE-ProRule" id="PRU00335"/>
    </source>
</evidence>
<evidence type="ECO:0000313" key="7">
    <source>
        <dbReference type="EMBL" id="MDE8653615.1"/>
    </source>
</evidence>
<dbReference type="InterPro" id="IPR036271">
    <property type="entry name" value="Tet_transcr_reg_TetR-rel_C_sf"/>
</dbReference>
<dbReference type="RefSeq" id="WP_275229697.1">
    <property type="nucleotide sequence ID" value="NZ_JARESE010000062.1"/>
</dbReference>
<protein>
    <submittedName>
        <fullName evidence="7">TetR/AcrR family transcriptional regulator</fullName>
    </submittedName>
</protein>
<keyword evidence="3 5" id="KW-0238">DNA-binding</keyword>
<evidence type="ECO:0000313" key="8">
    <source>
        <dbReference type="Proteomes" id="UP001216253"/>
    </source>
</evidence>
<dbReference type="PANTHER" id="PTHR30055">
    <property type="entry name" value="HTH-TYPE TRANSCRIPTIONAL REGULATOR RUTR"/>
    <property type="match status" value="1"/>
</dbReference>
<dbReference type="SUPFAM" id="SSF48498">
    <property type="entry name" value="Tetracyclin repressor-like, C-terminal domain"/>
    <property type="match status" value="1"/>
</dbReference>
<evidence type="ECO:0000259" key="6">
    <source>
        <dbReference type="PROSITE" id="PS50977"/>
    </source>
</evidence>
<feature type="DNA-binding region" description="H-T-H motif" evidence="5">
    <location>
        <begin position="45"/>
        <end position="64"/>
    </location>
</feature>
<feature type="domain" description="HTH tetR-type" evidence="6">
    <location>
        <begin position="22"/>
        <end position="82"/>
    </location>
</feature>
<keyword evidence="4" id="KW-0804">Transcription</keyword>
<dbReference type="PANTHER" id="PTHR30055:SF175">
    <property type="entry name" value="HTH-TYPE TRANSCRIPTIONAL REPRESSOR KSTR2"/>
    <property type="match status" value="1"/>
</dbReference>
<dbReference type="Pfam" id="PF17932">
    <property type="entry name" value="TetR_C_24"/>
    <property type="match status" value="1"/>
</dbReference>
<dbReference type="InterPro" id="IPR050109">
    <property type="entry name" value="HTH-type_TetR-like_transc_reg"/>
</dbReference>